<dbReference type="GeneID" id="18821356"/>
<evidence type="ECO:0000256" key="1">
    <source>
        <dbReference type="SAM" id="MobiDB-lite"/>
    </source>
</evidence>
<feature type="region of interest" description="Disordered" evidence="1">
    <location>
        <begin position="185"/>
        <end position="264"/>
    </location>
</feature>
<dbReference type="RefSeq" id="XP_007323851.1">
    <property type="nucleotide sequence ID" value="XM_007323789.1"/>
</dbReference>
<dbReference type="OrthoDB" id="3061761at2759"/>
<name>F8PBT0_SERL9</name>
<reference evidence="2" key="1">
    <citation type="submission" date="2011-04" db="EMBL/GenBank/DDBJ databases">
        <title>Evolution of plant cell wall degrading machinery underlies the functional diversity of forest fungi.</title>
        <authorList>
            <consortium name="US DOE Joint Genome Institute (JGI-PGF)"/>
            <person name="Eastwood D.C."/>
            <person name="Floudas D."/>
            <person name="Binder M."/>
            <person name="Majcherczyk A."/>
            <person name="Schneider P."/>
            <person name="Aerts A."/>
            <person name="Asiegbu F.O."/>
            <person name="Baker S.E."/>
            <person name="Barry K."/>
            <person name="Bendiksby M."/>
            <person name="Blumentritt M."/>
            <person name="Coutinho P.M."/>
            <person name="Cullen D."/>
            <person name="Cullen D."/>
            <person name="Gathman A."/>
            <person name="Goodell B."/>
            <person name="Henrissat B."/>
            <person name="Ihrmark K."/>
            <person name="Kauserud H."/>
            <person name="Kohler A."/>
            <person name="LaButti K."/>
            <person name="Lapidus A."/>
            <person name="Lavin J.L."/>
            <person name="Lee Y.-H."/>
            <person name="Lindquist E."/>
            <person name="Lilly W."/>
            <person name="Lucas S."/>
            <person name="Morin E."/>
            <person name="Murat C."/>
            <person name="Oguiza J.A."/>
            <person name="Park J."/>
            <person name="Pisabarro A.G."/>
            <person name="Riley R."/>
            <person name="Rosling A."/>
            <person name="Salamov A."/>
            <person name="Schmidt O."/>
            <person name="Schmutz J."/>
            <person name="Skrede I."/>
            <person name="Stenlid J."/>
            <person name="Wiebenga A."/>
            <person name="Xie X."/>
            <person name="Kues U."/>
            <person name="Hibbett D.S."/>
            <person name="Hoffmeister D."/>
            <person name="Hogberg N."/>
            <person name="Martin F."/>
            <person name="Grigoriev I.V."/>
            <person name="Watkinson S.C."/>
        </authorList>
    </citation>
    <scope>NUCLEOTIDE SEQUENCE</scope>
    <source>
        <strain evidence="2">S7.9</strain>
    </source>
</reference>
<dbReference type="HOGENOM" id="CLU_1113596_0_0_1"/>
<feature type="compositionally biased region" description="Low complexity" evidence="1">
    <location>
        <begin position="234"/>
        <end position="243"/>
    </location>
</feature>
<dbReference type="KEGG" id="sla:SERLADRAFT_479456"/>
<dbReference type="EMBL" id="GL945443">
    <property type="protein sequence ID" value="EGO19718.1"/>
    <property type="molecule type" value="Genomic_DNA"/>
</dbReference>
<protein>
    <submittedName>
        <fullName evidence="2">Uncharacterized protein</fullName>
    </submittedName>
</protein>
<feature type="compositionally biased region" description="Basic and acidic residues" evidence="1">
    <location>
        <begin position="219"/>
        <end position="232"/>
    </location>
</feature>
<sequence length="264" mass="30271">MRSDAPLKNENILPLPTFADSPEEWVTQNEQILREYASRQTHPPLGRRVDVSLNEPSQFIEGTLQMLANRNPPHSTPEPSRQLEPQLLENFTDIHRWAAEYFRVRFGQQTVGTNVPVILTIITNNFYEAHMHLIDRLVEEAMQRMKARSSDSLDLQDFSFGFDFNMSQDLPFFMQANVRIQESLERCRPRSPPDLPPPQTTTTRYGRKSKMRKQARAAALEEHEKQQKDRQRQRAAAAAANAQTPSASTSLPLHANIARGVNDR</sequence>
<accession>F8PBT0</accession>
<organism>
    <name type="scientific">Serpula lacrymans var. lacrymans (strain S7.9)</name>
    <name type="common">Dry rot fungus</name>
    <dbReference type="NCBI Taxonomy" id="578457"/>
    <lineage>
        <taxon>Eukaryota</taxon>
        <taxon>Fungi</taxon>
        <taxon>Dikarya</taxon>
        <taxon>Basidiomycota</taxon>
        <taxon>Agaricomycotina</taxon>
        <taxon>Agaricomycetes</taxon>
        <taxon>Agaricomycetidae</taxon>
        <taxon>Boletales</taxon>
        <taxon>Coniophorineae</taxon>
        <taxon>Serpulaceae</taxon>
        <taxon>Serpula</taxon>
    </lineage>
</organism>
<feature type="compositionally biased region" description="Basic residues" evidence="1">
    <location>
        <begin position="205"/>
        <end position="215"/>
    </location>
</feature>
<feature type="compositionally biased region" description="Pro residues" evidence="1">
    <location>
        <begin position="190"/>
        <end position="199"/>
    </location>
</feature>
<evidence type="ECO:0000313" key="2">
    <source>
        <dbReference type="EMBL" id="EGO19718.1"/>
    </source>
</evidence>
<proteinExistence type="predicted"/>
<dbReference type="AlphaFoldDB" id="F8PBT0"/>
<feature type="non-terminal residue" evidence="2">
    <location>
        <position position="264"/>
    </location>
</feature>
<gene>
    <name evidence="2" type="ORF">SERLADRAFT_479456</name>
</gene>
<dbReference type="Proteomes" id="UP000008064">
    <property type="component" value="Unassembled WGS sequence"/>
</dbReference>